<evidence type="ECO:0000313" key="6">
    <source>
        <dbReference type="Proteomes" id="UP000217545"/>
    </source>
</evidence>
<geneLocation type="plasmid" evidence="6">
    <name>pp63_b</name>
</geneLocation>
<dbReference type="InterPro" id="IPR020843">
    <property type="entry name" value="ER"/>
</dbReference>
<evidence type="ECO:0000256" key="2">
    <source>
        <dbReference type="ARBA" id="ARBA00022833"/>
    </source>
</evidence>
<keyword evidence="2" id="KW-0862">Zinc</keyword>
<dbReference type="GO" id="GO:0008270">
    <property type="term" value="F:zinc ion binding"/>
    <property type="evidence" value="ECO:0007669"/>
    <property type="project" value="InterPro"/>
</dbReference>
<dbReference type="PANTHER" id="PTHR43401">
    <property type="entry name" value="L-THREONINE 3-DEHYDROGENASE"/>
    <property type="match status" value="1"/>
</dbReference>
<evidence type="ECO:0000256" key="1">
    <source>
        <dbReference type="ARBA" id="ARBA00022723"/>
    </source>
</evidence>
<evidence type="ECO:0000259" key="4">
    <source>
        <dbReference type="SMART" id="SM00829"/>
    </source>
</evidence>
<dbReference type="PANTHER" id="PTHR43401:SF2">
    <property type="entry name" value="L-THREONINE 3-DEHYDROGENASE"/>
    <property type="match status" value="1"/>
</dbReference>
<gene>
    <name evidence="5" type="ORF">PhaeoP63_04000</name>
</gene>
<dbReference type="Gene3D" id="3.90.180.10">
    <property type="entry name" value="Medium-chain alcohol dehydrogenases, catalytic domain"/>
    <property type="match status" value="1"/>
</dbReference>
<keyword evidence="5" id="KW-0614">Plasmid</keyword>
<dbReference type="InterPro" id="IPR011032">
    <property type="entry name" value="GroES-like_sf"/>
</dbReference>
<evidence type="ECO:0000256" key="3">
    <source>
        <dbReference type="ARBA" id="ARBA00023002"/>
    </source>
</evidence>
<dbReference type="InterPro" id="IPR050129">
    <property type="entry name" value="Zn_alcohol_dh"/>
</dbReference>
<name>A0AAC9ZD31_9RHOB</name>
<dbReference type="Pfam" id="PF08240">
    <property type="entry name" value="ADH_N"/>
    <property type="match status" value="1"/>
</dbReference>
<dbReference type="AlphaFoldDB" id="A0AAC9ZD31"/>
<keyword evidence="1" id="KW-0479">Metal-binding</keyword>
<keyword evidence="3 5" id="KW-0560">Oxidoreductase</keyword>
<evidence type="ECO:0000313" key="5">
    <source>
        <dbReference type="EMBL" id="ATF08032.1"/>
    </source>
</evidence>
<dbReference type="SUPFAM" id="SSF50129">
    <property type="entry name" value="GroES-like"/>
    <property type="match status" value="1"/>
</dbReference>
<accession>A0AAC9ZD31</accession>
<organism evidence="5 6">
    <name type="scientific">Phaeobacter gallaeciensis</name>
    <dbReference type="NCBI Taxonomy" id="60890"/>
    <lineage>
        <taxon>Bacteria</taxon>
        <taxon>Pseudomonadati</taxon>
        <taxon>Pseudomonadota</taxon>
        <taxon>Alphaproteobacteria</taxon>
        <taxon>Rhodobacterales</taxon>
        <taxon>Roseobacteraceae</taxon>
        <taxon>Phaeobacter</taxon>
    </lineage>
</organism>
<dbReference type="InterPro" id="IPR013154">
    <property type="entry name" value="ADH-like_N"/>
</dbReference>
<dbReference type="PROSITE" id="PS00059">
    <property type="entry name" value="ADH_ZINC"/>
    <property type="match status" value="1"/>
</dbReference>
<dbReference type="Gene3D" id="3.40.50.720">
    <property type="entry name" value="NAD(P)-binding Rossmann-like Domain"/>
    <property type="match status" value="1"/>
</dbReference>
<dbReference type="SMART" id="SM00829">
    <property type="entry name" value="PKS_ER"/>
    <property type="match status" value="1"/>
</dbReference>
<dbReference type="Proteomes" id="UP000217545">
    <property type="component" value="Plasmid pP63_b"/>
</dbReference>
<dbReference type="InterPro" id="IPR002328">
    <property type="entry name" value="ADH_Zn_CS"/>
</dbReference>
<sequence>MDMLAYRANGADVPAGLETVPVPECGPGDVLIKVKSAGLAPGVFTLLKMGMLHQAPTTIGHEGAGIVEAIGDQVRDFKVGDRVRMHPTMSCGRCKHCLTGVDQMCAQAAMVGFVAFGQNPVPEFREYHPGALAEYVRLPARYVDPLPDNVSFDVGSKVQDLANAVRCLKAASLLPDATVMIFAATGTMGTAAIKLAPFFGISRLVLVGRSSERLEKLRAITDLPVDLVATDVFEGEEDPAADLSGKVMSLLPGGADAILDFAPQGANFWPAVAGLGTNGAFVHMGGATQPFPVPLIGMLRNCWRVIATRNNSREDARMVLELLGSGRLEVDELVTHRYPLKEAETAIEAMTSRSQAMWWAVVNP</sequence>
<dbReference type="InterPro" id="IPR036291">
    <property type="entry name" value="NAD(P)-bd_dom_sf"/>
</dbReference>
<protein>
    <submittedName>
        <fullName evidence="5">Zn-dependent alcohol dehydrogenase</fullName>
        <ecNumber evidence="5">1.1.1.1</ecNumber>
    </submittedName>
</protein>
<dbReference type="EC" id="1.1.1.1" evidence="5"/>
<dbReference type="SUPFAM" id="SSF51735">
    <property type="entry name" value="NAD(P)-binding Rossmann-fold domains"/>
    <property type="match status" value="1"/>
</dbReference>
<feature type="domain" description="Enoyl reductase (ER)" evidence="4">
    <location>
        <begin position="16"/>
        <end position="357"/>
    </location>
</feature>
<dbReference type="EMBL" id="CP010786">
    <property type="protein sequence ID" value="ATF08032.1"/>
    <property type="molecule type" value="Genomic_DNA"/>
</dbReference>
<proteinExistence type="predicted"/>
<reference evidence="5 6" key="1">
    <citation type="journal article" date="2017" name="Front. Microbiol.">
        <title>Phaeobacter piscinae sp. nov., a species of the Roseobacter group and potential aquaculture probiont.</title>
        <authorList>
            <person name="Sonnenschein E.C."/>
            <person name="Phippen C.B.W."/>
            <person name="Nielsen K.F."/>
            <person name="Mateiu R.V."/>
            <person name="Melchiorsen J."/>
            <person name="Gram L."/>
            <person name="Overmann J."/>
            <person name="Freese H.M."/>
        </authorList>
    </citation>
    <scope>NUCLEOTIDE SEQUENCE [LARGE SCALE GENOMIC DNA]</scope>
    <source>
        <strain evidence="5 6">P63</strain>
    </source>
</reference>
<dbReference type="GO" id="GO:0004022">
    <property type="term" value="F:alcohol dehydrogenase (NAD+) activity"/>
    <property type="evidence" value="ECO:0007669"/>
    <property type="project" value="UniProtKB-EC"/>
</dbReference>